<reference evidence="1 2" key="3">
    <citation type="journal article" date="2017" name="Int. J. Syst. Evol. Microbiol.">
        <title>Adaptation of Surface-Associated Bacteria to the Open Ocean: A Genomically Distinct Subpopulation of Phaeobacter gallaeciensis Colonizes Pacific Mesozooplankton.</title>
        <authorList>
            <person name="Freese H.M."/>
            <person name="Methner A."/>
            <person name="Overmann J."/>
        </authorList>
    </citation>
    <scope>NUCLEOTIDE SEQUENCE [LARGE SCALE GENOMIC DNA]</scope>
    <source>
        <strain evidence="1 2">P36</strain>
    </source>
</reference>
<dbReference type="Proteomes" id="UP000218891">
    <property type="component" value="Plasmid pP36_d"/>
</dbReference>
<organism evidence="1 2">
    <name type="scientific">Phaeobacter piscinae</name>
    <dbReference type="NCBI Taxonomy" id="1580596"/>
    <lineage>
        <taxon>Bacteria</taxon>
        <taxon>Pseudomonadati</taxon>
        <taxon>Pseudomonadota</taxon>
        <taxon>Alphaproteobacteria</taxon>
        <taxon>Rhodobacterales</taxon>
        <taxon>Roseobacteraceae</taxon>
        <taxon>Phaeobacter</taxon>
    </lineage>
</organism>
<proteinExistence type="predicted"/>
<reference evidence="1 2" key="4">
    <citation type="journal article" date="2018" name="Environ. Microbiol. Rep.">
        <title>Phylogenetic distribution of roseobacticides in the Roseobacter group and their effect on microalgae.</title>
        <authorList>
            <person name="Sonnenschein E.C."/>
            <person name="Phippen C.B."/>
            <person name="Bentzon-Tilia M."/>
            <person name="Rasmussen S.A."/>
            <person name="Nielsen K.F."/>
            <person name="Gram L."/>
        </authorList>
    </citation>
    <scope>NUCLEOTIDE SEQUENCE [LARGE SCALE GENOMIC DNA]</scope>
    <source>
        <strain evidence="1 2">P36</strain>
    </source>
</reference>
<name>A0ABN5DKI4_9RHOB</name>
<gene>
    <name evidence="1" type="ORF">PhaeoP36_03931</name>
</gene>
<reference evidence="1 2" key="1">
    <citation type="journal article" date="2017" name="Front. Microbiol.">
        <title>Phaeobacter piscinae sp. nov., a species of the Roseobacter group and potential aquaculture probiont.</title>
        <authorList>
            <person name="Sonnenschein E.C."/>
            <person name="Phippen C.B.W."/>
            <person name="Nielsen K.F."/>
            <person name="Mateiu R.V."/>
            <person name="Melchiorsen J."/>
            <person name="Gram L."/>
            <person name="Overmann J."/>
            <person name="Freese H.M."/>
        </authorList>
    </citation>
    <scope>NUCLEOTIDE SEQUENCE [LARGE SCALE GENOMIC DNA]</scope>
    <source>
        <strain evidence="1 2">P36</strain>
    </source>
</reference>
<keyword evidence="2" id="KW-1185">Reference proteome</keyword>
<protein>
    <recommendedName>
        <fullName evidence="3">Phage protein</fullName>
    </recommendedName>
</protein>
<evidence type="ECO:0000313" key="1">
    <source>
        <dbReference type="EMBL" id="ATG38007.1"/>
    </source>
</evidence>
<evidence type="ECO:0008006" key="3">
    <source>
        <dbReference type="Google" id="ProtNLM"/>
    </source>
</evidence>
<reference evidence="1 2" key="2">
    <citation type="journal article" date="2017" name="Genome Biol. Evol.">
        <title>Trajectories and Drivers of Genome Evolution in Surface-Associated Marine Phaeobacter.</title>
        <authorList>
            <person name="Freese H.M."/>
            <person name="Sikorski J."/>
            <person name="Bunk B."/>
            <person name="Scheuner C."/>
            <person name="Meier-Kolthoff J.P."/>
            <person name="Sproer C."/>
            <person name="Gram L."/>
            <person name="Overmann J."/>
        </authorList>
    </citation>
    <scope>NUCLEOTIDE SEQUENCE [LARGE SCALE GENOMIC DNA]</scope>
    <source>
        <strain evidence="1 2">P36</strain>
    </source>
</reference>
<dbReference type="RefSeq" id="WP_065335234.1">
    <property type="nucleotide sequence ID" value="NZ_CP010647.1"/>
</dbReference>
<sequence length="101" mass="11493">MKITYDPANLEGAERYLSQAGVVKNSEDLRQWIEAKTIEQLEKHDLAGNPFVFLYRGIGFFWSIDQESTAPTFDVEIAESEADARNDYLNVTYWVAADAVQ</sequence>
<accession>A0ABN5DKI4</accession>
<dbReference type="EMBL" id="CP010647">
    <property type="protein sequence ID" value="ATG38007.1"/>
    <property type="molecule type" value="Genomic_DNA"/>
</dbReference>
<keyword evidence="1" id="KW-0614">Plasmid</keyword>
<evidence type="ECO:0000313" key="2">
    <source>
        <dbReference type="Proteomes" id="UP000218891"/>
    </source>
</evidence>
<geneLocation type="plasmid" evidence="1 2">
    <name>pP36_d</name>
</geneLocation>